<protein>
    <recommendedName>
        <fullName evidence="9">Basic amino acid ABC transporter substrate-binding protein</fullName>
    </recommendedName>
</protein>
<evidence type="ECO:0000256" key="1">
    <source>
        <dbReference type="ARBA" id="ARBA00004196"/>
    </source>
</evidence>
<dbReference type="EMBL" id="NPKH01000037">
    <property type="protein sequence ID" value="PAP92049.1"/>
    <property type="molecule type" value="Genomic_DNA"/>
</dbReference>
<comment type="subcellular location">
    <subcellularLocation>
        <location evidence="1">Cell envelope</location>
    </subcellularLocation>
</comment>
<dbReference type="SMART" id="SM00079">
    <property type="entry name" value="PBPe"/>
    <property type="match status" value="1"/>
</dbReference>
<evidence type="ECO:0000256" key="4">
    <source>
        <dbReference type="RuleBase" id="RU003744"/>
    </source>
</evidence>
<keyword evidence="3" id="KW-0732">Signal</keyword>
<dbReference type="PANTHER" id="PTHR35936">
    <property type="entry name" value="MEMBRANE-BOUND LYTIC MUREIN TRANSGLYCOSYLASE F"/>
    <property type="match status" value="1"/>
</dbReference>
<accession>A0A271KAN6</accession>
<reference evidence="7 8" key="1">
    <citation type="submission" date="2017-08" db="EMBL/GenBank/DDBJ databases">
        <title>Mesorhizobium wenxinae sp. nov., a novel rhizobial species isolated from root nodules of chickpea (Cicer arietinum L.).</title>
        <authorList>
            <person name="Zhang J."/>
        </authorList>
    </citation>
    <scope>NUCLEOTIDE SEQUENCE [LARGE SCALE GENOMIC DNA]</scope>
    <source>
        <strain evidence="8">WYCCWR 10019</strain>
    </source>
</reference>
<dbReference type="SUPFAM" id="SSF53850">
    <property type="entry name" value="Periplasmic binding protein-like II"/>
    <property type="match status" value="1"/>
</dbReference>
<evidence type="ECO:0000259" key="6">
    <source>
        <dbReference type="SMART" id="SM00079"/>
    </source>
</evidence>
<dbReference type="InterPro" id="IPR018313">
    <property type="entry name" value="SBP_3_CS"/>
</dbReference>
<evidence type="ECO:0000256" key="2">
    <source>
        <dbReference type="ARBA" id="ARBA00010333"/>
    </source>
</evidence>
<dbReference type="Proteomes" id="UP000215931">
    <property type="component" value="Unassembled WGS sequence"/>
</dbReference>
<comment type="caution">
    <text evidence="7">The sequence shown here is derived from an EMBL/GenBank/DDBJ whole genome shotgun (WGS) entry which is preliminary data.</text>
</comment>
<dbReference type="GO" id="GO:0016020">
    <property type="term" value="C:membrane"/>
    <property type="evidence" value="ECO:0007669"/>
    <property type="project" value="InterPro"/>
</dbReference>
<dbReference type="InterPro" id="IPR001638">
    <property type="entry name" value="Solute-binding_3/MltF_N"/>
</dbReference>
<dbReference type="InterPro" id="IPR001320">
    <property type="entry name" value="Iontro_rcpt_C"/>
</dbReference>
<feature type="domain" description="Ionotropic glutamate receptor C-terminal" evidence="6">
    <location>
        <begin position="51"/>
        <end position="267"/>
    </location>
</feature>
<keyword evidence="8" id="KW-1185">Reference proteome</keyword>
<dbReference type="GO" id="GO:0015276">
    <property type="term" value="F:ligand-gated monoatomic ion channel activity"/>
    <property type="evidence" value="ECO:0007669"/>
    <property type="project" value="InterPro"/>
</dbReference>
<dbReference type="Gene3D" id="3.40.190.10">
    <property type="entry name" value="Periplasmic binding protein-like II"/>
    <property type="match status" value="2"/>
</dbReference>
<gene>
    <name evidence="7" type="ORF">CIT31_29105</name>
</gene>
<dbReference type="AlphaFoldDB" id="A0A271KAN6"/>
<dbReference type="PROSITE" id="PS01039">
    <property type="entry name" value="SBP_BACTERIAL_3"/>
    <property type="match status" value="1"/>
</dbReference>
<dbReference type="OrthoDB" id="5419093at2"/>
<proteinExistence type="inferred from homology"/>
<organism evidence="7 8">
    <name type="scientific">Mesorhizobium wenxiniae</name>
    <dbReference type="NCBI Taxonomy" id="2014805"/>
    <lineage>
        <taxon>Bacteria</taxon>
        <taxon>Pseudomonadati</taxon>
        <taxon>Pseudomonadota</taxon>
        <taxon>Alphaproteobacteria</taxon>
        <taxon>Hyphomicrobiales</taxon>
        <taxon>Phyllobacteriaceae</taxon>
        <taxon>Mesorhizobium</taxon>
    </lineage>
</organism>
<dbReference type="PANTHER" id="PTHR35936:SF38">
    <property type="entry name" value="GLUTAMINE-BINDING PERIPLASMIC PROTEIN"/>
    <property type="match status" value="1"/>
</dbReference>
<feature type="domain" description="Solute-binding protein family 3/N-terminal" evidence="5">
    <location>
        <begin position="51"/>
        <end position="268"/>
    </location>
</feature>
<dbReference type="CDD" id="cd13624">
    <property type="entry name" value="PBP2_Arg_Lys_His"/>
    <property type="match status" value="1"/>
</dbReference>
<evidence type="ECO:0000313" key="8">
    <source>
        <dbReference type="Proteomes" id="UP000215931"/>
    </source>
</evidence>
<evidence type="ECO:0008006" key="9">
    <source>
        <dbReference type="Google" id="ProtNLM"/>
    </source>
</evidence>
<dbReference type="SMART" id="SM00062">
    <property type="entry name" value="PBPb"/>
    <property type="match status" value="1"/>
</dbReference>
<evidence type="ECO:0000313" key="7">
    <source>
        <dbReference type="EMBL" id="PAP92049.1"/>
    </source>
</evidence>
<dbReference type="Pfam" id="PF00497">
    <property type="entry name" value="SBP_bac_3"/>
    <property type="match status" value="1"/>
</dbReference>
<evidence type="ECO:0000259" key="5">
    <source>
        <dbReference type="SMART" id="SM00062"/>
    </source>
</evidence>
<name>A0A271KAN6_9HYPH</name>
<comment type="similarity">
    <text evidence="2 4">Belongs to the bacterial solute-binding protein 3 family.</text>
</comment>
<dbReference type="GO" id="GO:0030313">
    <property type="term" value="C:cell envelope"/>
    <property type="evidence" value="ECO:0007669"/>
    <property type="project" value="UniProtKB-SubCell"/>
</dbReference>
<sequence length="272" mass="29046">MTLYRDAFAARTGLMVRLLATQTRQLLGVATISMIASLSFGALASAQDPVELIFATDPTYPPFEYNDNATLVGFDIDLMAAIGKAAGFSVKFESVPFSGIIPALKAGTYDGAIAAISATEERAKSIAFSKPYFKTGIVIVVPEADESIRQEDDLKGKHIAVEIGSVGATKATTIRDAKISTYDTPNSLLELAAGNVEAALGDASQVQYAIATGQVKGIKVLPNLLSTDFYVIGFSHGSTNVDLVNTGLQKVLDSGEYAKIYKRWFKDEPVKF</sequence>
<evidence type="ECO:0000256" key="3">
    <source>
        <dbReference type="ARBA" id="ARBA00022729"/>
    </source>
</evidence>